<keyword evidence="1" id="KW-1133">Transmembrane helix</keyword>
<dbReference type="EMBL" id="UGGU01000002">
    <property type="protein sequence ID" value="STO28746.1"/>
    <property type="molecule type" value="Genomic_DNA"/>
</dbReference>
<feature type="transmembrane region" description="Helical" evidence="1">
    <location>
        <begin position="6"/>
        <end position="39"/>
    </location>
</feature>
<sequence length="86" mass="10085">MKLIVYFLIIIVSLLIIIMDIFKFLGYFFIFEIIFIYLADKTQTRALIYLTTSSIFCFAIFYGYFAIIDFLVGVKIGLIQSLEKDQ</sequence>
<proteinExistence type="predicted"/>
<keyword evidence="1" id="KW-0472">Membrane</keyword>
<dbReference type="AlphaFoldDB" id="A0A377GP51"/>
<organism evidence="2 3">
    <name type="scientific">Fusobacterium necrogenes</name>
    <dbReference type="NCBI Taxonomy" id="858"/>
    <lineage>
        <taxon>Bacteria</taxon>
        <taxon>Fusobacteriati</taxon>
        <taxon>Fusobacteriota</taxon>
        <taxon>Fusobacteriia</taxon>
        <taxon>Fusobacteriales</taxon>
        <taxon>Fusobacteriaceae</taxon>
        <taxon>Fusobacterium</taxon>
    </lineage>
</organism>
<evidence type="ECO:0000256" key="1">
    <source>
        <dbReference type="SAM" id="Phobius"/>
    </source>
</evidence>
<evidence type="ECO:0000313" key="2">
    <source>
        <dbReference type="EMBL" id="STO28746.1"/>
    </source>
</evidence>
<gene>
    <name evidence="2" type="ORF">NCTC10723_00057</name>
</gene>
<evidence type="ECO:0000313" key="3">
    <source>
        <dbReference type="Proteomes" id="UP000255328"/>
    </source>
</evidence>
<keyword evidence="3" id="KW-1185">Reference proteome</keyword>
<dbReference type="RefSeq" id="WP_115268231.1">
    <property type="nucleotide sequence ID" value="NZ_UGGU01000002.1"/>
</dbReference>
<protein>
    <submittedName>
        <fullName evidence="2">Uncharacterized protein</fullName>
    </submittedName>
</protein>
<feature type="transmembrane region" description="Helical" evidence="1">
    <location>
        <begin position="46"/>
        <end position="68"/>
    </location>
</feature>
<keyword evidence="1" id="KW-0812">Transmembrane</keyword>
<dbReference type="Proteomes" id="UP000255328">
    <property type="component" value="Unassembled WGS sequence"/>
</dbReference>
<name>A0A377GP51_9FUSO</name>
<accession>A0A377GP51</accession>
<reference evidence="2 3" key="1">
    <citation type="submission" date="2018-06" db="EMBL/GenBank/DDBJ databases">
        <authorList>
            <consortium name="Pathogen Informatics"/>
            <person name="Doyle S."/>
        </authorList>
    </citation>
    <scope>NUCLEOTIDE SEQUENCE [LARGE SCALE GENOMIC DNA]</scope>
    <source>
        <strain evidence="2 3">NCTC10723</strain>
    </source>
</reference>